<feature type="transmembrane region" description="Helical" evidence="1">
    <location>
        <begin position="115"/>
        <end position="137"/>
    </location>
</feature>
<comment type="caution">
    <text evidence="2">The sequence shown here is derived from an EMBL/GenBank/DDBJ whole genome shotgun (WGS) entry which is preliminary data.</text>
</comment>
<feature type="transmembrane region" description="Helical" evidence="1">
    <location>
        <begin position="200"/>
        <end position="221"/>
    </location>
</feature>
<sequence>MLLQSTKLILSWFSVLIGHTIVLLISMVASTLIALLFFFIPLKSFSFHWFASFVGIVLGAAFGGALLASFQKFAFKDSRFKNWLAASTLSGAIGGLLFVLYIHNVPVSHKILGAIFVNGLLTLPISIPFAGVAQWWILRKSYKKAKWWLLANLFGGSFLLFISLPLGLASHHYRALKDTVEPFDLLHFWIHYEINGSNHYLPLIVSHLIFSALIATVVVFVPRKAG</sequence>
<dbReference type="EMBL" id="LMTZ01000085">
    <property type="protein sequence ID" value="KST67692.1"/>
    <property type="molecule type" value="Genomic_DNA"/>
</dbReference>
<organism evidence="2 3">
    <name type="scientific">Mastigocoleus testarum BC008</name>
    <dbReference type="NCBI Taxonomy" id="371196"/>
    <lineage>
        <taxon>Bacteria</taxon>
        <taxon>Bacillati</taxon>
        <taxon>Cyanobacteriota</taxon>
        <taxon>Cyanophyceae</taxon>
        <taxon>Nostocales</taxon>
        <taxon>Hapalosiphonaceae</taxon>
        <taxon>Mastigocoleus</taxon>
    </lineage>
</organism>
<feature type="transmembrane region" description="Helical" evidence="1">
    <location>
        <begin position="12"/>
        <end position="40"/>
    </location>
</feature>
<accession>A0A0V7ZSN9</accession>
<feature type="transmembrane region" description="Helical" evidence="1">
    <location>
        <begin position="149"/>
        <end position="168"/>
    </location>
</feature>
<reference evidence="2 3" key="1">
    <citation type="journal article" date="2015" name="Genome Announc.">
        <title>Draft Genome of the Euendolithic (true boring) Cyanobacterium Mastigocoleus testarum strain BC008.</title>
        <authorList>
            <person name="Guida B.S."/>
            <person name="Garcia-Pichel F."/>
        </authorList>
    </citation>
    <scope>NUCLEOTIDE SEQUENCE [LARGE SCALE GENOMIC DNA]</scope>
    <source>
        <strain evidence="2 3">BC008</strain>
    </source>
</reference>
<gene>
    <name evidence="2" type="ORF">BC008_43835</name>
</gene>
<keyword evidence="3" id="KW-1185">Reference proteome</keyword>
<proteinExistence type="predicted"/>
<keyword evidence="1" id="KW-0472">Membrane</keyword>
<evidence type="ECO:0000256" key="1">
    <source>
        <dbReference type="SAM" id="Phobius"/>
    </source>
</evidence>
<evidence type="ECO:0000313" key="2">
    <source>
        <dbReference type="EMBL" id="KST67692.1"/>
    </source>
</evidence>
<feature type="transmembrane region" description="Helical" evidence="1">
    <location>
        <begin position="46"/>
        <end position="70"/>
    </location>
</feature>
<evidence type="ECO:0000313" key="3">
    <source>
        <dbReference type="Proteomes" id="UP000053372"/>
    </source>
</evidence>
<feature type="transmembrane region" description="Helical" evidence="1">
    <location>
        <begin position="82"/>
        <end position="103"/>
    </location>
</feature>
<dbReference type="AlphaFoldDB" id="A0A0V7ZSN9"/>
<dbReference type="Proteomes" id="UP000053372">
    <property type="component" value="Unassembled WGS sequence"/>
</dbReference>
<protein>
    <submittedName>
        <fullName evidence="2">Uncharacterized protein</fullName>
    </submittedName>
</protein>
<name>A0A0V7ZSN9_9CYAN</name>
<keyword evidence="1" id="KW-0812">Transmembrane</keyword>
<keyword evidence="1" id="KW-1133">Transmembrane helix</keyword>